<dbReference type="EMBL" id="FOPY01000020">
    <property type="protein sequence ID" value="SFI13524.1"/>
    <property type="molecule type" value="Genomic_DNA"/>
</dbReference>
<protein>
    <submittedName>
        <fullName evidence="1">Uncharacterized protein</fullName>
    </submittedName>
</protein>
<accession>A0A1I3FQT2</accession>
<evidence type="ECO:0000313" key="1">
    <source>
        <dbReference type="EMBL" id="SFI13524.1"/>
    </source>
</evidence>
<evidence type="ECO:0000313" key="2">
    <source>
        <dbReference type="Proteomes" id="UP000199040"/>
    </source>
</evidence>
<dbReference type="RefSeq" id="WP_092849923.1">
    <property type="nucleotide sequence ID" value="NZ_FOPY01000020.1"/>
</dbReference>
<gene>
    <name evidence="1" type="ORF">SAMN04487959_12042</name>
</gene>
<dbReference type="STRING" id="442341.SAMN04487959_12042"/>
<dbReference type="AlphaFoldDB" id="A0A1I3FQT2"/>
<proteinExistence type="predicted"/>
<keyword evidence="2" id="KW-1185">Reference proteome</keyword>
<reference evidence="1 2" key="1">
    <citation type="submission" date="2016-10" db="EMBL/GenBank/DDBJ databases">
        <authorList>
            <person name="de Groot N.N."/>
        </authorList>
    </citation>
    <scope>NUCLEOTIDE SEQUENCE [LARGE SCALE GENOMIC DNA]</scope>
    <source>
        <strain evidence="1 2">CGMCC 1.6848</strain>
    </source>
</reference>
<name>A0A1I3FQT2_9GAMM</name>
<sequence>MDSDTLIQSAQDELSLLSRLVVDRATMREGNGKLTLIIDEEGARLLTMERVRQEIECAVKKVWGLEVAYERAS</sequence>
<organism evidence="1 2">
    <name type="scientific">Modicisalibacter xianhensis</name>
    <dbReference type="NCBI Taxonomy" id="442341"/>
    <lineage>
        <taxon>Bacteria</taxon>
        <taxon>Pseudomonadati</taxon>
        <taxon>Pseudomonadota</taxon>
        <taxon>Gammaproteobacteria</taxon>
        <taxon>Oceanospirillales</taxon>
        <taxon>Halomonadaceae</taxon>
        <taxon>Modicisalibacter</taxon>
    </lineage>
</organism>
<dbReference type="Proteomes" id="UP000199040">
    <property type="component" value="Unassembled WGS sequence"/>
</dbReference>